<dbReference type="Proteomes" id="UP000031950">
    <property type="component" value="Unassembled WGS sequence"/>
</dbReference>
<evidence type="ECO:0000313" key="2">
    <source>
        <dbReference type="Proteomes" id="UP000031950"/>
    </source>
</evidence>
<sequence>MPTVETVGAWIASNVLDSQAWDEAAKKDLAFVQASRNLTRWYPEVPLTDETVAYQAIWELQGLDPALKFQKQGVKAVTDNGERIDYTSRDKVAPEVREILGPPIFEVVEHEAEEEALPQFGGMLL</sequence>
<dbReference type="PATRIC" id="fig|135826.4.peg.2496"/>
<dbReference type="RefSeq" id="WP_041123052.1">
    <property type="nucleotide sequence ID" value="NZ_JXRQ01000024.1"/>
</dbReference>
<keyword evidence="2" id="KW-1185">Reference proteome</keyword>
<dbReference type="OrthoDB" id="2607375at2"/>
<dbReference type="AlphaFoldDB" id="A0A0C2VR63"/>
<protein>
    <submittedName>
        <fullName evidence="1">Uncharacterized protein</fullName>
    </submittedName>
</protein>
<organism evidence="1 2">
    <name type="scientific">Jeotgalibacillus alimentarius</name>
    <dbReference type="NCBI Taxonomy" id="135826"/>
    <lineage>
        <taxon>Bacteria</taxon>
        <taxon>Bacillati</taxon>
        <taxon>Bacillota</taxon>
        <taxon>Bacilli</taxon>
        <taxon>Bacillales</taxon>
        <taxon>Caryophanaceae</taxon>
        <taxon>Jeotgalibacillus</taxon>
    </lineage>
</organism>
<name>A0A0C2VR63_9BACL</name>
<evidence type="ECO:0000313" key="1">
    <source>
        <dbReference type="EMBL" id="KIL46936.1"/>
    </source>
</evidence>
<reference evidence="1 2" key="1">
    <citation type="submission" date="2015-01" db="EMBL/GenBank/DDBJ databases">
        <title>Genome sequence of Jeotgalibacillus alimentarius.</title>
        <authorList>
            <person name="Goh K.M."/>
            <person name="Chan K.-G."/>
            <person name="Yaakop A.S."/>
            <person name="Ee R."/>
            <person name="Gan H.M."/>
            <person name="Chan C.S."/>
        </authorList>
    </citation>
    <scope>NUCLEOTIDE SEQUENCE [LARGE SCALE GENOMIC DNA]</scope>
    <source>
        <strain evidence="1 2">YKJ-13</strain>
    </source>
</reference>
<dbReference type="STRING" id="135826.KP77_25050"/>
<proteinExistence type="predicted"/>
<accession>A0A0C2VR63</accession>
<comment type="caution">
    <text evidence="1">The sequence shown here is derived from an EMBL/GenBank/DDBJ whole genome shotgun (WGS) entry which is preliminary data.</text>
</comment>
<dbReference type="EMBL" id="JXRQ01000024">
    <property type="protein sequence ID" value="KIL46936.1"/>
    <property type="molecule type" value="Genomic_DNA"/>
</dbReference>
<gene>
    <name evidence="1" type="ORF">KP77_25050</name>
</gene>